<keyword evidence="10" id="KW-1185">Reference proteome</keyword>
<accession>S3DVV8</accession>
<dbReference type="PANTHER" id="PTHR24282:SF211">
    <property type="entry name" value="CYTOCHROME P450-RELATED"/>
    <property type="match status" value="1"/>
</dbReference>
<evidence type="ECO:0000256" key="3">
    <source>
        <dbReference type="ARBA" id="ARBA00022692"/>
    </source>
</evidence>
<dbReference type="SUPFAM" id="SSF48264">
    <property type="entry name" value="Cytochrome P450"/>
    <property type="match status" value="1"/>
</dbReference>
<evidence type="ECO:0000313" key="10">
    <source>
        <dbReference type="Proteomes" id="UP000016922"/>
    </source>
</evidence>
<protein>
    <submittedName>
        <fullName evidence="9">Cytochrome P450</fullName>
    </submittedName>
</protein>
<evidence type="ECO:0000256" key="8">
    <source>
        <dbReference type="ARBA" id="ARBA00023136"/>
    </source>
</evidence>
<dbReference type="KEGG" id="glz:GLAREA_03495"/>
<sequence length="279" mass="31223">MDEMTVKDIQYITSNINSLWMASKDCSLEPLPQKKALLEQLSNIFSIFPPLDPNGDSRNPLNIILPAYETLWRVVLRCFLEVHFRATSNQAEMQDSLNSLMSCPTQETFEDVSAEGISAKVIVREALRLYPPTRRIHRLISPINPVPHGPWYQLLNLLDMAPTNDPEVIHAIDVEHLHRTPEIWGEDSLTFNPSRTHDAKQVGFMPFGARPFVCPAGNSFAPMMIGICVGALIKAFPDDAEGEGWKLMDVEGKRVDLAKIDGPLDNGREGFSGLVLTRC</sequence>
<evidence type="ECO:0000256" key="2">
    <source>
        <dbReference type="ARBA" id="ARBA00022617"/>
    </source>
</evidence>
<dbReference type="GO" id="GO:0016020">
    <property type="term" value="C:membrane"/>
    <property type="evidence" value="ECO:0007669"/>
    <property type="project" value="UniProtKB-SubCell"/>
</dbReference>
<dbReference type="GO" id="GO:0020037">
    <property type="term" value="F:heme binding"/>
    <property type="evidence" value="ECO:0007669"/>
    <property type="project" value="InterPro"/>
</dbReference>
<keyword evidence="4" id="KW-0479">Metal-binding</keyword>
<dbReference type="RefSeq" id="XP_008081939.1">
    <property type="nucleotide sequence ID" value="XM_008083748.1"/>
</dbReference>
<dbReference type="PANTHER" id="PTHR24282">
    <property type="entry name" value="CYTOCHROME P450 FAMILY MEMBER"/>
    <property type="match status" value="1"/>
</dbReference>
<dbReference type="HOGENOM" id="CLU_1224588_0_0_1"/>
<dbReference type="Proteomes" id="UP000016922">
    <property type="component" value="Unassembled WGS sequence"/>
</dbReference>
<gene>
    <name evidence="9" type="ORF">GLAREA_03495</name>
</gene>
<dbReference type="GO" id="GO:0016705">
    <property type="term" value="F:oxidoreductase activity, acting on paired donors, with incorporation or reduction of molecular oxygen"/>
    <property type="evidence" value="ECO:0007669"/>
    <property type="project" value="InterPro"/>
</dbReference>
<keyword evidence="3" id="KW-0812">Transmembrane</keyword>
<dbReference type="GO" id="GO:0005506">
    <property type="term" value="F:iron ion binding"/>
    <property type="evidence" value="ECO:0007669"/>
    <property type="project" value="InterPro"/>
</dbReference>
<name>S3DVV8_GLAL2</name>
<comment type="subcellular location">
    <subcellularLocation>
        <location evidence="1">Membrane</location>
    </subcellularLocation>
</comment>
<keyword evidence="5" id="KW-1133">Transmembrane helix</keyword>
<keyword evidence="7" id="KW-0408">Iron</keyword>
<proteinExistence type="predicted"/>
<evidence type="ECO:0000256" key="7">
    <source>
        <dbReference type="ARBA" id="ARBA00023004"/>
    </source>
</evidence>
<reference evidence="9 10" key="1">
    <citation type="journal article" date="2013" name="BMC Genomics">
        <title>Genomics-driven discovery of the pneumocandin biosynthetic gene cluster in the fungus Glarea lozoyensis.</title>
        <authorList>
            <person name="Chen L."/>
            <person name="Yue Q."/>
            <person name="Zhang X."/>
            <person name="Xiang M."/>
            <person name="Wang C."/>
            <person name="Li S."/>
            <person name="Che Y."/>
            <person name="Ortiz-Lopez F.J."/>
            <person name="Bills G.F."/>
            <person name="Liu X."/>
            <person name="An Z."/>
        </authorList>
    </citation>
    <scope>NUCLEOTIDE SEQUENCE [LARGE SCALE GENOMIC DNA]</scope>
    <source>
        <strain evidence="10">ATCC 20868 / MF5171</strain>
    </source>
</reference>
<dbReference type="EMBL" id="KE145363">
    <property type="protein sequence ID" value="EPE30528.1"/>
    <property type="molecule type" value="Genomic_DNA"/>
</dbReference>
<evidence type="ECO:0000256" key="5">
    <source>
        <dbReference type="ARBA" id="ARBA00022989"/>
    </source>
</evidence>
<dbReference type="InterPro" id="IPR050665">
    <property type="entry name" value="Cytochrome_P450_Monooxygen"/>
</dbReference>
<dbReference type="InterPro" id="IPR001128">
    <property type="entry name" value="Cyt_P450"/>
</dbReference>
<dbReference type="Pfam" id="PF00067">
    <property type="entry name" value="p450"/>
    <property type="match status" value="1"/>
</dbReference>
<dbReference type="OrthoDB" id="10029320at2759"/>
<dbReference type="InterPro" id="IPR036396">
    <property type="entry name" value="Cyt_P450_sf"/>
</dbReference>
<dbReference type="eggNOG" id="KOG0157">
    <property type="taxonomic scope" value="Eukaryota"/>
</dbReference>
<keyword evidence="8" id="KW-0472">Membrane</keyword>
<dbReference type="AlphaFoldDB" id="S3DVV8"/>
<dbReference type="GeneID" id="19462550"/>
<dbReference type="GO" id="GO:0004497">
    <property type="term" value="F:monooxygenase activity"/>
    <property type="evidence" value="ECO:0007669"/>
    <property type="project" value="InterPro"/>
</dbReference>
<evidence type="ECO:0000256" key="4">
    <source>
        <dbReference type="ARBA" id="ARBA00022723"/>
    </source>
</evidence>
<dbReference type="OMA" id="HERYEDP"/>
<evidence type="ECO:0000313" key="9">
    <source>
        <dbReference type="EMBL" id="EPE30528.1"/>
    </source>
</evidence>
<keyword evidence="2" id="KW-0349">Heme</keyword>
<evidence type="ECO:0000256" key="6">
    <source>
        <dbReference type="ARBA" id="ARBA00023002"/>
    </source>
</evidence>
<evidence type="ECO:0000256" key="1">
    <source>
        <dbReference type="ARBA" id="ARBA00004370"/>
    </source>
</evidence>
<dbReference type="Gene3D" id="1.10.630.10">
    <property type="entry name" value="Cytochrome P450"/>
    <property type="match status" value="1"/>
</dbReference>
<keyword evidence="6" id="KW-0560">Oxidoreductase</keyword>
<organism evidence="9 10">
    <name type="scientific">Glarea lozoyensis (strain ATCC 20868 / MF5171)</name>
    <dbReference type="NCBI Taxonomy" id="1116229"/>
    <lineage>
        <taxon>Eukaryota</taxon>
        <taxon>Fungi</taxon>
        <taxon>Dikarya</taxon>
        <taxon>Ascomycota</taxon>
        <taxon>Pezizomycotina</taxon>
        <taxon>Leotiomycetes</taxon>
        <taxon>Helotiales</taxon>
        <taxon>Helotiaceae</taxon>
        <taxon>Glarea</taxon>
    </lineage>
</organism>